<name>A0A7M7IWB5_NASVI</name>
<keyword evidence="3" id="KW-1185">Reference proteome</keyword>
<reference evidence="2" key="1">
    <citation type="submission" date="2021-01" db="UniProtKB">
        <authorList>
            <consortium name="EnsemblMetazoa"/>
        </authorList>
    </citation>
    <scope>IDENTIFICATION</scope>
</reference>
<dbReference type="OrthoDB" id="6331612at2759"/>
<evidence type="ECO:0000256" key="1">
    <source>
        <dbReference type="SAM" id="SignalP"/>
    </source>
</evidence>
<organism evidence="2 3">
    <name type="scientific">Nasonia vitripennis</name>
    <name type="common">Parasitic wasp</name>
    <dbReference type="NCBI Taxonomy" id="7425"/>
    <lineage>
        <taxon>Eukaryota</taxon>
        <taxon>Metazoa</taxon>
        <taxon>Ecdysozoa</taxon>
        <taxon>Arthropoda</taxon>
        <taxon>Hexapoda</taxon>
        <taxon>Insecta</taxon>
        <taxon>Pterygota</taxon>
        <taxon>Neoptera</taxon>
        <taxon>Endopterygota</taxon>
        <taxon>Hymenoptera</taxon>
        <taxon>Apocrita</taxon>
        <taxon>Proctotrupomorpha</taxon>
        <taxon>Chalcidoidea</taxon>
        <taxon>Pteromalidae</taxon>
        <taxon>Pteromalinae</taxon>
        <taxon>Nasonia</taxon>
    </lineage>
</organism>
<feature type="signal peptide" evidence="1">
    <location>
        <begin position="1"/>
        <end position="17"/>
    </location>
</feature>
<dbReference type="EnsemblMetazoa" id="XM_016983153">
    <property type="protein sequence ID" value="XP_016838642"/>
    <property type="gene ID" value="LOC100679943"/>
</dbReference>
<proteinExistence type="predicted"/>
<protein>
    <submittedName>
        <fullName evidence="2">Uncharacterized protein</fullName>
    </submittedName>
</protein>
<feature type="chain" id="PRO_5036401509" evidence="1">
    <location>
        <begin position="18"/>
        <end position="190"/>
    </location>
</feature>
<evidence type="ECO:0000313" key="3">
    <source>
        <dbReference type="Proteomes" id="UP000002358"/>
    </source>
</evidence>
<dbReference type="KEGG" id="nvi:100679943"/>
<evidence type="ECO:0000313" key="2">
    <source>
        <dbReference type="EnsemblMetazoa" id="XP_016838642"/>
    </source>
</evidence>
<dbReference type="InParanoid" id="A0A7M7IWB5"/>
<dbReference type="AlphaFoldDB" id="A0A7M7IWB5"/>
<keyword evidence="1" id="KW-0732">Signal</keyword>
<dbReference type="SMR" id="A0A7M7IWB5"/>
<dbReference type="OMA" id="CHHQKQI"/>
<gene>
    <name evidence="2" type="primary">100679943</name>
</gene>
<sequence length="190" mass="21866">MVSKFVVLLLLPFVSIAVHKLYQLEVDPADFVCHHQKQIKGDPGNLFEFITTPLALEKLLPWLTRFKEADKRIVAPGKSYRAVVEVPFLGERLVRALLTDYKPSKLFAFDFSNDLLKQRIVIQTRGYHDRALLQTTIYFRRTSLIYQYTIGYALRVIMKNQLEESMKNVATLFENVGGPDKIPNFSTNNA</sequence>
<dbReference type="EnsemblMetazoa" id="XM_003425928">
    <property type="protein sequence ID" value="XP_003425976"/>
    <property type="gene ID" value="LOC100679943"/>
</dbReference>
<dbReference type="Proteomes" id="UP000002358">
    <property type="component" value="Chromosome 2"/>
</dbReference>
<accession>A0A7M7IWB5</accession>